<keyword evidence="2" id="KW-1185">Reference proteome</keyword>
<dbReference type="Proteomes" id="UP001176429">
    <property type="component" value="Unassembled WGS sequence"/>
</dbReference>
<comment type="caution">
    <text evidence="1">The sequence shown here is derived from an EMBL/GenBank/DDBJ whole genome shotgun (WGS) entry which is preliminary data.</text>
</comment>
<protein>
    <recommendedName>
        <fullName evidence="3">Transcriptional regulator</fullName>
    </recommendedName>
</protein>
<gene>
    <name evidence="1" type="ORF">Q5H93_06000</name>
</gene>
<dbReference type="SUPFAM" id="SSF46785">
    <property type="entry name" value="Winged helix' DNA-binding domain"/>
    <property type="match status" value="1"/>
</dbReference>
<dbReference type="EMBL" id="JAUQSY010000003">
    <property type="protein sequence ID" value="MDO7874278.1"/>
    <property type="molecule type" value="Genomic_DNA"/>
</dbReference>
<evidence type="ECO:0008006" key="3">
    <source>
        <dbReference type="Google" id="ProtNLM"/>
    </source>
</evidence>
<sequence>MPTETTSAEVIDAFRRRLWERDNPPPLRNDAASVQQRLVEALRPLLPGSLTKRLARAARICYAFLGQGRWTSQALTTLVGGHRVSTNRTLDILLEADVLQRPAQGRSAYYELTPEGEALLLSVLAPAPAG</sequence>
<name>A0ABT9B7V2_9BACT</name>
<proteinExistence type="predicted"/>
<dbReference type="RefSeq" id="WP_305005591.1">
    <property type="nucleotide sequence ID" value="NZ_JAUQSY010000003.1"/>
</dbReference>
<evidence type="ECO:0000313" key="1">
    <source>
        <dbReference type="EMBL" id="MDO7874278.1"/>
    </source>
</evidence>
<accession>A0ABT9B7V2</accession>
<organism evidence="1 2">
    <name type="scientific">Hymenobacter aranciens</name>
    <dbReference type="NCBI Taxonomy" id="3063996"/>
    <lineage>
        <taxon>Bacteria</taxon>
        <taxon>Pseudomonadati</taxon>
        <taxon>Bacteroidota</taxon>
        <taxon>Cytophagia</taxon>
        <taxon>Cytophagales</taxon>
        <taxon>Hymenobacteraceae</taxon>
        <taxon>Hymenobacter</taxon>
    </lineage>
</organism>
<reference evidence="1" key="1">
    <citation type="submission" date="2023-07" db="EMBL/GenBank/DDBJ databases">
        <authorList>
            <person name="Kim M.K."/>
        </authorList>
    </citation>
    <scope>NUCLEOTIDE SEQUENCE</scope>
    <source>
        <strain evidence="1">ASUV-10-1</strain>
    </source>
</reference>
<dbReference type="InterPro" id="IPR036390">
    <property type="entry name" value="WH_DNA-bd_sf"/>
</dbReference>
<evidence type="ECO:0000313" key="2">
    <source>
        <dbReference type="Proteomes" id="UP001176429"/>
    </source>
</evidence>